<feature type="transmembrane region" description="Helical" evidence="1">
    <location>
        <begin position="337"/>
        <end position="355"/>
    </location>
</feature>
<feature type="transmembrane region" description="Helical" evidence="1">
    <location>
        <begin position="124"/>
        <end position="145"/>
    </location>
</feature>
<gene>
    <name evidence="2" type="ORF">EDD18DRAFT_1338886</name>
</gene>
<feature type="transmembrane region" description="Helical" evidence="1">
    <location>
        <begin position="165"/>
        <end position="186"/>
    </location>
</feature>
<evidence type="ECO:0000256" key="1">
    <source>
        <dbReference type="SAM" id="Phobius"/>
    </source>
</evidence>
<keyword evidence="1" id="KW-0812">Transmembrane</keyword>
<dbReference type="Proteomes" id="UP001175228">
    <property type="component" value="Unassembled WGS sequence"/>
</dbReference>
<feature type="transmembrane region" description="Helical" evidence="1">
    <location>
        <begin position="44"/>
        <end position="65"/>
    </location>
</feature>
<sequence>MGSISTPEAYFIGLGCEVSLHGLYTGLFLTSMYLLLFKKKKSRVVTVMTLMNFLMYVVATAHMIINFRQNFAAFLWRNGANDESVFHNTSSATQWSQLLLEVANIALGDSIVIWRAWILWNRRWWIILSSMLLLLGTVGSGSGLVHAVATAPVGVVFTDPSLEAWAIAFILSTLSTNVWATTLVAYRTWLHFKLVRHLTGVSILGSFRKQSAILPILIESGTLYCCTWTFQETQTHSTQTQHRPWTRRPAALTQRSVEDFTATTSSEPSIPLQPVKIALRRTLNAPEGHPHLKGSSSSETVDLENEADRYKVIVETQISSILPEQYFEYQSHRLERFIYHLVAAAFTILDGLFWVKLLHHPAALMEKTYFRQQHANAEYNKDDVLWVVDWGWADRRAGRNTPQKSGNPGVVKLGSQDVRMRLWDFEF</sequence>
<feature type="transmembrane region" description="Helical" evidence="1">
    <location>
        <begin position="20"/>
        <end position="37"/>
    </location>
</feature>
<accession>A0AA39P0M0</accession>
<protein>
    <submittedName>
        <fullName evidence="2">Uncharacterized protein</fullName>
    </submittedName>
</protein>
<name>A0AA39P0M0_9AGAR</name>
<keyword evidence="3" id="KW-1185">Reference proteome</keyword>
<organism evidence="2 3">
    <name type="scientific">Armillaria luteobubalina</name>
    <dbReference type="NCBI Taxonomy" id="153913"/>
    <lineage>
        <taxon>Eukaryota</taxon>
        <taxon>Fungi</taxon>
        <taxon>Dikarya</taxon>
        <taxon>Basidiomycota</taxon>
        <taxon>Agaricomycotina</taxon>
        <taxon>Agaricomycetes</taxon>
        <taxon>Agaricomycetidae</taxon>
        <taxon>Agaricales</taxon>
        <taxon>Marasmiineae</taxon>
        <taxon>Physalacriaceae</taxon>
        <taxon>Armillaria</taxon>
    </lineage>
</organism>
<keyword evidence="1" id="KW-0472">Membrane</keyword>
<keyword evidence="1" id="KW-1133">Transmembrane helix</keyword>
<dbReference type="AlphaFoldDB" id="A0AA39P0M0"/>
<dbReference type="EMBL" id="JAUEPU010000151">
    <property type="protein sequence ID" value="KAK0475353.1"/>
    <property type="molecule type" value="Genomic_DNA"/>
</dbReference>
<feature type="transmembrane region" description="Helical" evidence="1">
    <location>
        <begin position="98"/>
        <end position="117"/>
    </location>
</feature>
<proteinExistence type="predicted"/>
<reference evidence="2" key="1">
    <citation type="submission" date="2023-06" db="EMBL/GenBank/DDBJ databases">
        <authorList>
            <consortium name="Lawrence Berkeley National Laboratory"/>
            <person name="Ahrendt S."/>
            <person name="Sahu N."/>
            <person name="Indic B."/>
            <person name="Wong-Bajracharya J."/>
            <person name="Merenyi Z."/>
            <person name="Ke H.-M."/>
            <person name="Monk M."/>
            <person name="Kocsube S."/>
            <person name="Drula E."/>
            <person name="Lipzen A."/>
            <person name="Balint B."/>
            <person name="Henrissat B."/>
            <person name="Andreopoulos B."/>
            <person name="Martin F.M."/>
            <person name="Harder C.B."/>
            <person name="Rigling D."/>
            <person name="Ford K.L."/>
            <person name="Foster G.D."/>
            <person name="Pangilinan J."/>
            <person name="Papanicolaou A."/>
            <person name="Barry K."/>
            <person name="LaButti K."/>
            <person name="Viragh M."/>
            <person name="Koriabine M."/>
            <person name="Yan M."/>
            <person name="Riley R."/>
            <person name="Champramary S."/>
            <person name="Plett K.L."/>
            <person name="Tsai I.J."/>
            <person name="Slot J."/>
            <person name="Sipos G."/>
            <person name="Plett J."/>
            <person name="Nagy L.G."/>
            <person name="Grigoriev I.V."/>
        </authorList>
    </citation>
    <scope>NUCLEOTIDE SEQUENCE</scope>
    <source>
        <strain evidence="2">HWK02</strain>
    </source>
</reference>
<comment type="caution">
    <text evidence="2">The sequence shown here is derived from an EMBL/GenBank/DDBJ whole genome shotgun (WGS) entry which is preliminary data.</text>
</comment>
<evidence type="ECO:0000313" key="3">
    <source>
        <dbReference type="Proteomes" id="UP001175228"/>
    </source>
</evidence>
<evidence type="ECO:0000313" key="2">
    <source>
        <dbReference type="EMBL" id="KAK0475353.1"/>
    </source>
</evidence>